<name>A0A3D4S4X0_9ENTE</name>
<gene>
    <name evidence="4" type="ORF">DIW15_04060</name>
</gene>
<organism evidence="4 5">
    <name type="scientific">Bavariicoccus seileri</name>
    <dbReference type="NCBI Taxonomy" id="549685"/>
    <lineage>
        <taxon>Bacteria</taxon>
        <taxon>Bacillati</taxon>
        <taxon>Bacillota</taxon>
        <taxon>Bacilli</taxon>
        <taxon>Lactobacillales</taxon>
        <taxon>Enterococcaceae</taxon>
        <taxon>Bavariicoccus</taxon>
    </lineage>
</organism>
<keyword evidence="2" id="KW-1133">Transmembrane helix</keyword>
<dbReference type="STRING" id="1121105.GCA_000421665_01961"/>
<accession>A0A3D4S4X0</accession>
<dbReference type="GO" id="GO:1990281">
    <property type="term" value="C:efflux pump complex"/>
    <property type="evidence" value="ECO:0007669"/>
    <property type="project" value="TreeGrafter"/>
</dbReference>
<dbReference type="PANTHER" id="PTHR30469:SF15">
    <property type="entry name" value="HLYD FAMILY OF SECRETION PROTEINS"/>
    <property type="match status" value="1"/>
</dbReference>
<dbReference type="Pfam" id="PF25967">
    <property type="entry name" value="RND-MFP_C"/>
    <property type="match status" value="1"/>
</dbReference>
<dbReference type="GO" id="GO:0015562">
    <property type="term" value="F:efflux transmembrane transporter activity"/>
    <property type="evidence" value="ECO:0007669"/>
    <property type="project" value="TreeGrafter"/>
</dbReference>
<evidence type="ECO:0000256" key="1">
    <source>
        <dbReference type="SAM" id="MobiDB-lite"/>
    </source>
</evidence>
<feature type="compositionally biased region" description="Low complexity" evidence="1">
    <location>
        <begin position="268"/>
        <end position="279"/>
    </location>
</feature>
<dbReference type="InterPro" id="IPR058627">
    <property type="entry name" value="MdtA-like_C"/>
</dbReference>
<feature type="transmembrane region" description="Helical" evidence="2">
    <location>
        <begin position="12"/>
        <end position="33"/>
    </location>
</feature>
<feature type="compositionally biased region" description="Polar residues" evidence="1">
    <location>
        <begin position="256"/>
        <end position="266"/>
    </location>
</feature>
<feature type="domain" description="Multidrug resistance protein MdtA-like C-terminal permuted SH3" evidence="3">
    <location>
        <begin position="309"/>
        <end position="362"/>
    </location>
</feature>
<comment type="caution">
    <text evidence="4">The sequence shown here is derived from an EMBL/GenBank/DDBJ whole genome shotgun (WGS) entry which is preliminary data.</text>
</comment>
<evidence type="ECO:0000259" key="3">
    <source>
        <dbReference type="Pfam" id="PF25967"/>
    </source>
</evidence>
<dbReference type="AlphaFoldDB" id="A0A3D4S4X0"/>
<keyword evidence="2" id="KW-0472">Membrane</keyword>
<dbReference type="Proteomes" id="UP000262195">
    <property type="component" value="Unassembled WGS sequence"/>
</dbReference>
<reference evidence="4 5" key="1">
    <citation type="journal article" date="2018" name="Nat. Biotechnol.">
        <title>A standardized bacterial taxonomy based on genome phylogeny substantially revises the tree of life.</title>
        <authorList>
            <person name="Parks D.H."/>
            <person name="Chuvochina M."/>
            <person name="Waite D.W."/>
            <person name="Rinke C."/>
            <person name="Skarshewski A."/>
            <person name="Chaumeil P.A."/>
            <person name="Hugenholtz P."/>
        </authorList>
    </citation>
    <scope>NUCLEOTIDE SEQUENCE [LARGE SCALE GENOMIC DNA]</scope>
    <source>
        <strain evidence="4">UBA11306</strain>
    </source>
</reference>
<feature type="region of interest" description="Disordered" evidence="1">
    <location>
        <begin position="256"/>
        <end position="279"/>
    </location>
</feature>
<proteinExistence type="predicted"/>
<dbReference type="Gene3D" id="2.40.420.20">
    <property type="match status" value="1"/>
</dbReference>
<dbReference type="Gene3D" id="2.40.30.170">
    <property type="match status" value="1"/>
</dbReference>
<sequence>MTRPKKKKRKLWIGLVIALTALAIVAIIVVKFMNVDSKTMESQEIVGEQTEYYIVPSVEQVYINGVITPNQSEEFMADNEKGEVQNLTVQNGDSVAKGDVLFEYFSQATQDQVDELVNQINQQETARANQAYKNQIEINKFWQTPEEERTMTAAELDANYNTWDMDAEINAQYDALENLKAKTVEIVYAPFAGVVEIPSTKTAETPVLRLVSQDFYLSGTVNEKDLERLAIDQAADITVNSTGTVITGKVATIGQNPSTGDETNSADMMGSSGSTSMSTYPVRLTVDTTEGIKNGYHVQASINLEDQQISIPKEAVQTDGDRTYVLANEFGTIIEKDIKLGEEQGEEVVVTSGLSAEDYVVVTNPAGLTAGDQEDPGMGIILNDDMAIDGQDVTESVEK</sequence>
<evidence type="ECO:0000313" key="5">
    <source>
        <dbReference type="Proteomes" id="UP000262195"/>
    </source>
</evidence>
<dbReference type="PANTHER" id="PTHR30469">
    <property type="entry name" value="MULTIDRUG RESISTANCE PROTEIN MDTA"/>
    <property type="match status" value="1"/>
</dbReference>
<evidence type="ECO:0000313" key="4">
    <source>
        <dbReference type="EMBL" id="HCS93864.1"/>
    </source>
</evidence>
<dbReference type="EMBL" id="DQHO01000026">
    <property type="protein sequence ID" value="HCS93864.1"/>
    <property type="molecule type" value="Genomic_DNA"/>
</dbReference>
<evidence type="ECO:0000256" key="2">
    <source>
        <dbReference type="SAM" id="Phobius"/>
    </source>
</evidence>
<protein>
    <submittedName>
        <fullName evidence="4">Efflux RND transporter periplasmic adaptor subunit</fullName>
    </submittedName>
</protein>
<keyword evidence="2" id="KW-0812">Transmembrane</keyword>